<dbReference type="InterPro" id="IPR016197">
    <property type="entry name" value="Chromo-like_dom_sf"/>
</dbReference>
<evidence type="ECO:0000256" key="2">
    <source>
        <dbReference type="SAM" id="SignalP"/>
    </source>
</evidence>
<dbReference type="PANTHER" id="PTHR48010">
    <property type="entry name" value="OS05G0588300 PROTEIN"/>
    <property type="match status" value="1"/>
</dbReference>
<keyword evidence="1" id="KW-0812">Transmembrane</keyword>
<protein>
    <recommendedName>
        <fullName evidence="5">Leucine-rich repeat-containing N-terminal plant-type domain-containing protein</fullName>
    </recommendedName>
</protein>
<gene>
    <name evidence="3" type="ORF">DM860_009439</name>
</gene>
<dbReference type="Pfam" id="PF00560">
    <property type="entry name" value="LRR_1"/>
    <property type="match status" value="2"/>
</dbReference>
<feature type="signal peptide" evidence="2">
    <location>
        <begin position="1"/>
        <end position="17"/>
    </location>
</feature>
<dbReference type="InterPro" id="IPR050994">
    <property type="entry name" value="At_inactive_RLKs"/>
</dbReference>
<dbReference type="AlphaFoldDB" id="A0A328DIF2"/>
<feature type="transmembrane region" description="Helical" evidence="1">
    <location>
        <begin position="186"/>
        <end position="209"/>
    </location>
</feature>
<dbReference type="EMBL" id="NQVE01000129">
    <property type="protein sequence ID" value="RAL45575.1"/>
    <property type="molecule type" value="Genomic_DNA"/>
</dbReference>
<evidence type="ECO:0008006" key="5">
    <source>
        <dbReference type="Google" id="ProtNLM"/>
    </source>
</evidence>
<keyword evidence="2" id="KW-0732">Signal</keyword>
<sequence length="307" mass="33561">MFLLLILSFLLLQEEEAAVVTSNLDTDKQALLKFAVPHGLGWDPSDDDDDSICSSWPGVTCSSDRSRVVRLQLPGFGLCGPLPENTTIGRLDALEVLHLENNFLTGPIPPGLDLLIPNLKSLNLSNNGFSGPVPPCLLKGFPPSSFGGNPLLTTSGLPLPEVAIRRLSSSSSSGSKKKRDRASEGALWLLVVVVSVWVAILLCTPSVPVRVHATRRVLRHGATEDQWLVSWSDGSLDDATWEPVSVMRQHFPHLHLEDKVPVQGGRVLRRLLGVIHAKARTMKRLWKNWAIVEVDGFDGLRDGKRSS</sequence>
<evidence type="ECO:0000313" key="4">
    <source>
        <dbReference type="Proteomes" id="UP000249390"/>
    </source>
</evidence>
<keyword evidence="1" id="KW-1133">Transmembrane helix</keyword>
<keyword evidence="1" id="KW-0472">Membrane</keyword>
<dbReference type="InterPro" id="IPR032675">
    <property type="entry name" value="LRR_dom_sf"/>
</dbReference>
<proteinExistence type="predicted"/>
<accession>A0A328DIF2</accession>
<dbReference type="SUPFAM" id="SSF54160">
    <property type="entry name" value="Chromo domain-like"/>
    <property type="match status" value="1"/>
</dbReference>
<dbReference type="SUPFAM" id="SSF52058">
    <property type="entry name" value="L domain-like"/>
    <property type="match status" value="1"/>
</dbReference>
<dbReference type="PANTHER" id="PTHR48010:SF55">
    <property type="entry name" value="OS01G0607900 PROTEIN"/>
    <property type="match status" value="1"/>
</dbReference>
<dbReference type="InterPro" id="IPR001611">
    <property type="entry name" value="Leu-rich_rpt"/>
</dbReference>
<name>A0A328DIF2_9ASTE</name>
<evidence type="ECO:0000313" key="3">
    <source>
        <dbReference type="EMBL" id="RAL45575.1"/>
    </source>
</evidence>
<organism evidence="3 4">
    <name type="scientific">Cuscuta australis</name>
    <dbReference type="NCBI Taxonomy" id="267555"/>
    <lineage>
        <taxon>Eukaryota</taxon>
        <taxon>Viridiplantae</taxon>
        <taxon>Streptophyta</taxon>
        <taxon>Embryophyta</taxon>
        <taxon>Tracheophyta</taxon>
        <taxon>Spermatophyta</taxon>
        <taxon>Magnoliopsida</taxon>
        <taxon>eudicotyledons</taxon>
        <taxon>Gunneridae</taxon>
        <taxon>Pentapetalae</taxon>
        <taxon>asterids</taxon>
        <taxon>lamiids</taxon>
        <taxon>Solanales</taxon>
        <taxon>Convolvulaceae</taxon>
        <taxon>Cuscuteae</taxon>
        <taxon>Cuscuta</taxon>
        <taxon>Cuscuta subgen. Grammica</taxon>
        <taxon>Cuscuta sect. Cleistogrammica</taxon>
    </lineage>
</organism>
<comment type="caution">
    <text evidence="3">The sequence shown here is derived from an EMBL/GenBank/DDBJ whole genome shotgun (WGS) entry which is preliminary data.</text>
</comment>
<keyword evidence="4" id="KW-1185">Reference proteome</keyword>
<dbReference type="Gene3D" id="3.80.10.10">
    <property type="entry name" value="Ribonuclease Inhibitor"/>
    <property type="match status" value="1"/>
</dbReference>
<dbReference type="Proteomes" id="UP000249390">
    <property type="component" value="Unassembled WGS sequence"/>
</dbReference>
<feature type="chain" id="PRO_5016367340" description="Leucine-rich repeat-containing N-terminal plant-type domain-containing protein" evidence="2">
    <location>
        <begin position="18"/>
        <end position="307"/>
    </location>
</feature>
<reference evidence="3 4" key="1">
    <citation type="submission" date="2018-06" db="EMBL/GenBank/DDBJ databases">
        <title>The Genome of Cuscuta australis (Dodder) Provides Insight into the Evolution of Plant Parasitism.</title>
        <authorList>
            <person name="Liu H."/>
        </authorList>
    </citation>
    <scope>NUCLEOTIDE SEQUENCE [LARGE SCALE GENOMIC DNA]</scope>
    <source>
        <strain evidence="4">cv. Yunnan</strain>
        <tissue evidence="3">Vines</tissue>
    </source>
</reference>
<evidence type="ECO:0000256" key="1">
    <source>
        <dbReference type="SAM" id="Phobius"/>
    </source>
</evidence>